<dbReference type="Pfam" id="PF04777">
    <property type="entry name" value="Evr1_Alr"/>
    <property type="match status" value="1"/>
</dbReference>
<dbReference type="AlphaFoldDB" id="A0A6C0HEJ8"/>
<feature type="transmembrane region" description="Helical" evidence="7">
    <location>
        <begin position="133"/>
        <end position="155"/>
    </location>
</feature>
<reference evidence="9" key="1">
    <citation type="journal article" date="2020" name="Nature">
        <title>Giant virus diversity and host interactions through global metagenomics.</title>
        <authorList>
            <person name="Schulz F."/>
            <person name="Roux S."/>
            <person name="Paez-Espino D."/>
            <person name="Jungbluth S."/>
            <person name="Walsh D.A."/>
            <person name="Denef V.J."/>
            <person name="McMahon K.D."/>
            <person name="Konstantinidis K.T."/>
            <person name="Eloe-Fadrosh E.A."/>
            <person name="Kyrpides N.C."/>
            <person name="Woyke T."/>
        </authorList>
    </citation>
    <scope>NUCLEOTIDE SEQUENCE</scope>
    <source>
        <strain evidence="9">GVMAG-M-3300023179-97</strain>
    </source>
</reference>
<evidence type="ECO:0000313" key="9">
    <source>
        <dbReference type="EMBL" id="QHT79051.1"/>
    </source>
</evidence>
<keyword evidence="3" id="KW-0285">Flavoprotein</keyword>
<keyword evidence="7" id="KW-0812">Transmembrane</keyword>
<evidence type="ECO:0000259" key="8">
    <source>
        <dbReference type="PROSITE" id="PS51324"/>
    </source>
</evidence>
<keyword evidence="4" id="KW-0274">FAD</keyword>
<evidence type="ECO:0000256" key="2">
    <source>
        <dbReference type="ARBA" id="ARBA00012512"/>
    </source>
</evidence>
<evidence type="ECO:0000256" key="7">
    <source>
        <dbReference type="SAM" id="Phobius"/>
    </source>
</evidence>
<keyword evidence="6" id="KW-1015">Disulfide bond</keyword>
<feature type="domain" description="ERV/ALR sulfhydryl oxidase" evidence="8">
    <location>
        <begin position="3"/>
        <end position="105"/>
    </location>
</feature>
<dbReference type="EMBL" id="MN739944">
    <property type="protein sequence ID" value="QHT79051.1"/>
    <property type="molecule type" value="Genomic_DNA"/>
</dbReference>
<evidence type="ECO:0000256" key="3">
    <source>
        <dbReference type="ARBA" id="ARBA00022630"/>
    </source>
</evidence>
<dbReference type="PANTHER" id="PTHR12645:SF0">
    <property type="entry name" value="FAD-LINKED SULFHYDRYL OXIDASE ALR"/>
    <property type="match status" value="1"/>
</dbReference>
<evidence type="ECO:0000256" key="5">
    <source>
        <dbReference type="ARBA" id="ARBA00023002"/>
    </source>
</evidence>
<keyword evidence="7" id="KW-1133">Transmembrane helix</keyword>
<dbReference type="GO" id="GO:0016971">
    <property type="term" value="F:flavin-dependent sulfhydryl oxidase activity"/>
    <property type="evidence" value="ECO:0007669"/>
    <property type="project" value="InterPro"/>
</dbReference>
<evidence type="ECO:0000256" key="6">
    <source>
        <dbReference type="ARBA" id="ARBA00023157"/>
    </source>
</evidence>
<keyword evidence="5" id="KW-0560">Oxidoreductase</keyword>
<dbReference type="PROSITE" id="PS51324">
    <property type="entry name" value="ERV_ALR"/>
    <property type="match status" value="1"/>
</dbReference>
<proteinExistence type="predicted"/>
<dbReference type="EC" id="1.8.3.2" evidence="2"/>
<evidence type="ECO:0000256" key="1">
    <source>
        <dbReference type="ARBA" id="ARBA00001974"/>
    </source>
</evidence>
<evidence type="ECO:0000256" key="4">
    <source>
        <dbReference type="ARBA" id="ARBA00022827"/>
    </source>
</evidence>
<dbReference type="InterPro" id="IPR017905">
    <property type="entry name" value="ERV/ALR_sulphydryl_oxidase"/>
</dbReference>
<protein>
    <recommendedName>
        <fullName evidence="2">thiol oxidase</fullName>
        <ecNumber evidence="2">1.8.3.2</ecNumber>
    </recommendedName>
</protein>
<dbReference type="Gene3D" id="1.20.120.310">
    <property type="entry name" value="ERV/ALR sulfhydryl oxidase domain"/>
    <property type="match status" value="1"/>
</dbReference>
<dbReference type="InterPro" id="IPR036774">
    <property type="entry name" value="ERV/ALR_sulphydryl_oxid_sf"/>
</dbReference>
<dbReference type="SUPFAM" id="SSF69000">
    <property type="entry name" value="FAD-dependent thiol oxidase"/>
    <property type="match status" value="1"/>
</dbReference>
<dbReference type="PANTHER" id="PTHR12645">
    <property type="entry name" value="ALR/ERV"/>
    <property type="match status" value="1"/>
</dbReference>
<organism evidence="9">
    <name type="scientific">viral metagenome</name>
    <dbReference type="NCBI Taxonomy" id="1070528"/>
    <lineage>
        <taxon>unclassified sequences</taxon>
        <taxon>metagenomes</taxon>
        <taxon>organismal metagenomes</taxon>
    </lineage>
</organism>
<sequence>MPGRIPPSTWGPFFWHTMHILALGYPNTPTYAEKRAAKEFFESLQHLIPCPVCRHHYTDYLKENPLTPSLDTRKDLFTWTINLHNTVNKQLGKPEFTEMESINFYHTLGELNRSPIWTPDDLQAIQFREALKIIGIIVSGGAILGGLYFGFSMYFKPSNK</sequence>
<dbReference type="InterPro" id="IPR039799">
    <property type="entry name" value="ALR/ERV"/>
</dbReference>
<keyword evidence="7" id="KW-0472">Membrane</keyword>
<comment type="cofactor">
    <cofactor evidence="1">
        <name>FAD</name>
        <dbReference type="ChEBI" id="CHEBI:57692"/>
    </cofactor>
</comment>
<name>A0A6C0HEJ8_9ZZZZ</name>
<accession>A0A6C0HEJ8</accession>
<dbReference type="GO" id="GO:0005739">
    <property type="term" value="C:mitochondrion"/>
    <property type="evidence" value="ECO:0007669"/>
    <property type="project" value="TreeGrafter"/>
</dbReference>
<dbReference type="GO" id="GO:0050660">
    <property type="term" value="F:flavin adenine dinucleotide binding"/>
    <property type="evidence" value="ECO:0007669"/>
    <property type="project" value="TreeGrafter"/>
</dbReference>